<sequence>MEGEGRREDSYCSYLCIPYNFFHDIIRSFLVRFHVLQTPPDNFPIAEEKEEETEAVKVSSRSVASKKVGARQNKQQTSSGKRGGTNKTHS</sequence>
<dbReference type="KEGG" id="crb:17881187"/>
<gene>
    <name evidence="4" type="ORF">CARUB_v10002675mg</name>
</gene>
<dbReference type="Proteomes" id="UP000029121">
    <property type="component" value="Unassembled WGS sequence"/>
</dbReference>
<feature type="region of interest" description="Disordered" evidence="3">
    <location>
        <begin position="46"/>
        <end position="90"/>
    </location>
</feature>
<feature type="compositionally biased region" description="Low complexity" evidence="3">
    <location>
        <begin position="56"/>
        <end position="67"/>
    </location>
</feature>
<evidence type="ECO:0000313" key="5">
    <source>
        <dbReference type="Proteomes" id="UP000029121"/>
    </source>
</evidence>
<evidence type="ECO:0000256" key="3">
    <source>
        <dbReference type="SAM" id="MobiDB-lite"/>
    </source>
</evidence>
<dbReference type="GO" id="GO:0045087">
    <property type="term" value="P:innate immune response"/>
    <property type="evidence" value="ECO:0007669"/>
    <property type="project" value="InterPro"/>
</dbReference>
<evidence type="ECO:0000313" key="4">
    <source>
        <dbReference type="EMBL" id="EOA19307.1"/>
    </source>
</evidence>
<feature type="compositionally biased region" description="Polar residues" evidence="3">
    <location>
        <begin position="72"/>
        <end position="90"/>
    </location>
</feature>
<organism evidence="4 5">
    <name type="scientific">Capsella rubella</name>
    <dbReference type="NCBI Taxonomy" id="81985"/>
    <lineage>
        <taxon>Eukaryota</taxon>
        <taxon>Viridiplantae</taxon>
        <taxon>Streptophyta</taxon>
        <taxon>Embryophyta</taxon>
        <taxon>Tracheophyta</taxon>
        <taxon>Spermatophyta</taxon>
        <taxon>Magnoliopsida</taxon>
        <taxon>eudicotyledons</taxon>
        <taxon>Gunneridae</taxon>
        <taxon>Pentapetalae</taxon>
        <taxon>rosids</taxon>
        <taxon>malvids</taxon>
        <taxon>Brassicales</taxon>
        <taxon>Brassicaceae</taxon>
        <taxon>Camelineae</taxon>
        <taxon>Capsella</taxon>
    </lineage>
</organism>
<evidence type="ECO:0000256" key="1">
    <source>
        <dbReference type="ARBA" id="ARBA00011021"/>
    </source>
</evidence>
<dbReference type="AlphaFoldDB" id="R0FB84"/>
<keyword evidence="2" id="KW-0611">Plant defense</keyword>
<accession>R0FB84</accession>
<evidence type="ECO:0000256" key="2">
    <source>
        <dbReference type="ARBA" id="ARBA00022821"/>
    </source>
</evidence>
<dbReference type="EMBL" id="KB870810">
    <property type="protein sequence ID" value="EOA19307.1"/>
    <property type="molecule type" value="Genomic_DNA"/>
</dbReference>
<dbReference type="STRING" id="81985.R0FB84"/>
<proteinExistence type="inferred from homology"/>
<dbReference type="OrthoDB" id="1113158at2759"/>
<keyword evidence="5" id="KW-1185">Reference proteome</keyword>
<name>R0FB84_9BRAS</name>
<comment type="similarity">
    <text evidence="1">Belongs to the brassicaceae elicitor peptide family.</text>
</comment>
<reference evidence="5" key="1">
    <citation type="journal article" date="2013" name="Nat. Genet.">
        <title>The Capsella rubella genome and the genomic consequences of rapid mating system evolution.</title>
        <authorList>
            <person name="Slotte T."/>
            <person name="Hazzouri K.M."/>
            <person name="Agren J.A."/>
            <person name="Koenig D."/>
            <person name="Maumus F."/>
            <person name="Guo Y.L."/>
            <person name="Steige K."/>
            <person name="Platts A.E."/>
            <person name="Escobar J.S."/>
            <person name="Newman L.K."/>
            <person name="Wang W."/>
            <person name="Mandakova T."/>
            <person name="Vello E."/>
            <person name="Smith L.M."/>
            <person name="Henz S.R."/>
            <person name="Steffen J."/>
            <person name="Takuno S."/>
            <person name="Brandvain Y."/>
            <person name="Coop G."/>
            <person name="Andolfatto P."/>
            <person name="Hu T.T."/>
            <person name="Blanchette M."/>
            <person name="Clark R.M."/>
            <person name="Quesneville H."/>
            <person name="Nordborg M."/>
            <person name="Gaut B.S."/>
            <person name="Lysak M.A."/>
            <person name="Jenkins J."/>
            <person name="Grimwood J."/>
            <person name="Chapman J."/>
            <person name="Prochnik S."/>
            <person name="Shu S."/>
            <person name="Rokhsar D."/>
            <person name="Schmutz J."/>
            <person name="Weigel D."/>
            <person name="Wright S.I."/>
        </authorList>
    </citation>
    <scope>NUCLEOTIDE SEQUENCE [LARGE SCALE GENOMIC DNA]</scope>
    <source>
        <strain evidence="5">cv. Monte Gargano</strain>
    </source>
</reference>
<dbReference type="Pfam" id="PF17232">
    <property type="entry name" value="Pep1_7"/>
    <property type="match status" value="1"/>
</dbReference>
<dbReference type="InterPro" id="IPR035176">
    <property type="entry name" value="PEP"/>
</dbReference>
<protein>
    <submittedName>
        <fullName evidence="4">Uncharacterized protein</fullName>
    </submittedName>
</protein>